<name>A0A9E9LVM6_9BURK</name>
<dbReference type="InterPro" id="IPR001624">
    <property type="entry name" value="FliE"/>
</dbReference>
<dbReference type="Pfam" id="PF02049">
    <property type="entry name" value="FliE"/>
    <property type="match status" value="1"/>
</dbReference>
<dbReference type="PRINTS" id="PR01006">
    <property type="entry name" value="FLGHOOKFLIE"/>
</dbReference>
<evidence type="ECO:0000256" key="3">
    <source>
        <dbReference type="ARBA" id="ARBA00023143"/>
    </source>
</evidence>
<proteinExistence type="inferred from homology"/>
<reference evidence="6" key="1">
    <citation type="journal article" date="2022" name="Front. Microbiol.">
        <title>New perspectives on an old grouping: The genomic and phenotypic variability of Oxalobacter formigenes and the implications for calcium oxalate stone prevention.</title>
        <authorList>
            <person name="Chmiel J.A."/>
            <person name="Carr C."/>
            <person name="Stuivenberg G.A."/>
            <person name="Venema R."/>
            <person name="Chanyi R.M."/>
            <person name="Al K.F."/>
            <person name="Giguere D."/>
            <person name="Say H."/>
            <person name="Akouris P.P."/>
            <person name="Dominguez Romero S.A."/>
            <person name="Kwong A."/>
            <person name="Tai V."/>
            <person name="Koval S.F."/>
            <person name="Razvi H."/>
            <person name="Bjazevic J."/>
            <person name="Burton J.P."/>
        </authorList>
    </citation>
    <scope>NUCLEOTIDE SEQUENCE</scope>
    <source>
        <strain evidence="6">WoOx3</strain>
    </source>
</reference>
<dbReference type="PANTHER" id="PTHR34653">
    <property type="match status" value="1"/>
</dbReference>
<dbReference type="HAMAP" id="MF_00724">
    <property type="entry name" value="FliE"/>
    <property type="match status" value="1"/>
</dbReference>
<keyword evidence="6" id="KW-0966">Cell projection</keyword>
<keyword evidence="3 4" id="KW-0975">Bacterial flagellum</keyword>
<comment type="similarity">
    <text evidence="2 4">Belongs to the FliE family.</text>
</comment>
<sequence length="122" mass="13330">MMAINTNQIQAMLEQIRGTASQVTPPSNRVQNIADQLVNETDKTQATGKSDFASALRATLDSVNELQVNSEQLGEQFALGNDDVQLSDVMISMQKASIALQTTVQARNRLVSAYQEIMGMQI</sequence>
<evidence type="ECO:0000313" key="7">
    <source>
        <dbReference type="Proteomes" id="UP001156215"/>
    </source>
</evidence>
<dbReference type="NCBIfam" id="TIGR00205">
    <property type="entry name" value="fliE"/>
    <property type="match status" value="1"/>
</dbReference>
<protein>
    <recommendedName>
        <fullName evidence="4 5">Flagellar hook-basal body complex protein FliE</fullName>
    </recommendedName>
</protein>
<organism evidence="6 7">
    <name type="scientific">Oxalobacter vibrioformis</name>
    <dbReference type="NCBI Taxonomy" id="933080"/>
    <lineage>
        <taxon>Bacteria</taxon>
        <taxon>Pseudomonadati</taxon>
        <taxon>Pseudomonadota</taxon>
        <taxon>Betaproteobacteria</taxon>
        <taxon>Burkholderiales</taxon>
        <taxon>Oxalobacteraceae</taxon>
        <taxon>Oxalobacter</taxon>
    </lineage>
</organism>
<dbReference type="GO" id="GO:0005198">
    <property type="term" value="F:structural molecule activity"/>
    <property type="evidence" value="ECO:0007669"/>
    <property type="project" value="UniProtKB-UniRule"/>
</dbReference>
<keyword evidence="6" id="KW-0969">Cilium</keyword>
<dbReference type="GO" id="GO:0009425">
    <property type="term" value="C:bacterial-type flagellum basal body"/>
    <property type="evidence" value="ECO:0007669"/>
    <property type="project" value="UniProtKB-SubCell"/>
</dbReference>
<evidence type="ECO:0000256" key="4">
    <source>
        <dbReference type="HAMAP-Rule" id="MF_00724"/>
    </source>
</evidence>
<dbReference type="RefSeq" id="WP_269308558.1">
    <property type="nucleotide sequence ID" value="NZ_CP098242.1"/>
</dbReference>
<accession>A0A9E9LVM6</accession>
<evidence type="ECO:0000313" key="6">
    <source>
        <dbReference type="EMBL" id="WAW09557.1"/>
    </source>
</evidence>
<gene>
    <name evidence="4 6" type="primary">fliE</name>
    <name evidence="6" type="ORF">NB640_09975</name>
</gene>
<dbReference type="KEGG" id="ovb:NB640_09975"/>
<evidence type="ECO:0000256" key="2">
    <source>
        <dbReference type="ARBA" id="ARBA00009272"/>
    </source>
</evidence>
<dbReference type="PANTHER" id="PTHR34653:SF1">
    <property type="entry name" value="FLAGELLAR HOOK-BASAL BODY COMPLEX PROTEIN FLIE"/>
    <property type="match status" value="1"/>
</dbReference>
<evidence type="ECO:0000256" key="5">
    <source>
        <dbReference type="NCBIfam" id="TIGR00205"/>
    </source>
</evidence>
<comment type="subcellular location">
    <subcellularLocation>
        <location evidence="1 4">Bacterial flagellum basal body</location>
    </subcellularLocation>
</comment>
<dbReference type="AlphaFoldDB" id="A0A9E9LVM6"/>
<keyword evidence="7" id="KW-1185">Reference proteome</keyword>
<dbReference type="EMBL" id="CP098242">
    <property type="protein sequence ID" value="WAW09557.1"/>
    <property type="molecule type" value="Genomic_DNA"/>
</dbReference>
<keyword evidence="6" id="KW-0282">Flagellum</keyword>
<dbReference type="GO" id="GO:0003774">
    <property type="term" value="F:cytoskeletal motor activity"/>
    <property type="evidence" value="ECO:0007669"/>
    <property type="project" value="InterPro"/>
</dbReference>
<dbReference type="Proteomes" id="UP001156215">
    <property type="component" value="Chromosome"/>
</dbReference>
<dbReference type="GO" id="GO:0071973">
    <property type="term" value="P:bacterial-type flagellum-dependent cell motility"/>
    <property type="evidence" value="ECO:0007669"/>
    <property type="project" value="InterPro"/>
</dbReference>
<evidence type="ECO:0000256" key="1">
    <source>
        <dbReference type="ARBA" id="ARBA00004117"/>
    </source>
</evidence>